<dbReference type="InterPro" id="IPR018755">
    <property type="entry name" value="Phage_Mu_Gp48"/>
</dbReference>
<dbReference type="STRING" id="1855383.SAMN05216548_1265"/>
<dbReference type="Proteomes" id="UP000199647">
    <property type="component" value="Unassembled WGS sequence"/>
</dbReference>
<accession>A0A1H9Q842</accession>
<dbReference type="Pfam" id="PF10076">
    <property type="entry name" value="Phage_Mu_Gp48"/>
    <property type="match status" value="1"/>
</dbReference>
<gene>
    <name evidence="1" type="ORF">SAMN05216548_1265</name>
</gene>
<keyword evidence="2" id="KW-1185">Reference proteome</keyword>
<dbReference type="RefSeq" id="WP_092499783.1">
    <property type="nucleotide sequence ID" value="NZ_FOFG01000026.1"/>
</dbReference>
<evidence type="ECO:0000313" key="2">
    <source>
        <dbReference type="Proteomes" id="UP000199647"/>
    </source>
</evidence>
<evidence type="ECO:0000313" key="1">
    <source>
        <dbReference type="EMBL" id="SER56716.1"/>
    </source>
</evidence>
<sequence>MTADPRRPGAEYAGALADLLPTGAAWPRDPDTLLMRVTGALSDYWGTVDSRAHDLRDIEGFPDTTTEMLSRWEDVAGLPEECFTDVDQAVEQRRYLLRKKLVEEGGQSRAYFLQLANELGFPDATITEFSPFRAGRSRCGSPIWRVGSQKYRMFWTMHLGAVPVTYFRAGKSRAGRDALARFERATVLECLVGKWKPAHTLVRFTYSLAA</sequence>
<name>A0A1H9Q842_9HYPH</name>
<dbReference type="AlphaFoldDB" id="A0A1H9Q842"/>
<proteinExistence type="predicted"/>
<reference evidence="1 2" key="1">
    <citation type="submission" date="2016-10" db="EMBL/GenBank/DDBJ databases">
        <authorList>
            <person name="de Groot N.N."/>
        </authorList>
    </citation>
    <scope>NUCLEOTIDE SEQUENCE [LARGE SCALE GENOMIC DNA]</scope>
    <source>
        <strain evidence="1 2">A52C2</strain>
    </source>
</reference>
<organism evidence="1 2">
    <name type="scientific">Faunimonas pinastri</name>
    <dbReference type="NCBI Taxonomy" id="1855383"/>
    <lineage>
        <taxon>Bacteria</taxon>
        <taxon>Pseudomonadati</taxon>
        <taxon>Pseudomonadota</taxon>
        <taxon>Alphaproteobacteria</taxon>
        <taxon>Hyphomicrobiales</taxon>
        <taxon>Afifellaceae</taxon>
        <taxon>Faunimonas</taxon>
    </lineage>
</organism>
<dbReference type="OrthoDB" id="6592844at2"/>
<protein>
    <submittedName>
        <fullName evidence="1">Uncharacterized protein YmfQ in lambdoid prophage, DUF2313 family</fullName>
    </submittedName>
</protein>
<dbReference type="EMBL" id="FOFG01000026">
    <property type="protein sequence ID" value="SER56716.1"/>
    <property type="molecule type" value="Genomic_DNA"/>
</dbReference>